<dbReference type="OrthoDB" id="38613at2157"/>
<gene>
    <name evidence="5" type="ORF">SAMN04488691_106107</name>
</gene>
<dbReference type="InterPro" id="IPR000182">
    <property type="entry name" value="GNAT_dom"/>
</dbReference>
<dbReference type="GO" id="GO:0016747">
    <property type="term" value="F:acyltransferase activity, transferring groups other than amino-acyl groups"/>
    <property type="evidence" value="ECO:0007669"/>
    <property type="project" value="InterPro"/>
</dbReference>
<dbReference type="AlphaFoldDB" id="A0A1H7RNP1"/>
<feature type="region of interest" description="Disordered" evidence="3">
    <location>
        <begin position="63"/>
        <end position="85"/>
    </location>
</feature>
<dbReference type="SUPFAM" id="SSF55729">
    <property type="entry name" value="Acyl-CoA N-acyltransferases (Nat)"/>
    <property type="match status" value="1"/>
</dbReference>
<feature type="domain" description="N-acetyltransferase" evidence="4">
    <location>
        <begin position="1"/>
        <end position="185"/>
    </location>
</feature>
<dbReference type="InterPro" id="IPR050832">
    <property type="entry name" value="Bact_Acetyltransf"/>
</dbReference>
<dbReference type="Gene3D" id="3.40.630.30">
    <property type="match status" value="1"/>
</dbReference>
<name>A0A1H7RNP1_HALLR</name>
<feature type="compositionally biased region" description="Basic and acidic residues" evidence="3">
    <location>
        <begin position="69"/>
        <end position="85"/>
    </location>
</feature>
<dbReference type="Pfam" id="PF00583">
    <property type="entry name" value="Acetyltransf_1"/>
    <property type="match status" value="1"/>
</dbReference>
<dbReference type="RefSeq" id="WP_074794947.1">
    <property type="nucleotide sequence ID" value="NZ_FOAD01000006.1"/>
</dbReference>
<evidence type="ECO:0000256" key="1">
    <source>
        <dbReference type="ARBA" id="ARBA00022679"/>
    </source>
</evidence>
<keyword evidence="1 5" id="KW-0808">Transferase</keyword>
<sequence length="190" mass="21143">MRVTPASLTDLDSLTDMWVELAAGQQEFGSHLRADANRSVVRESLARHLTIGGVLVAHADSEAEADAAGTRDEEERVARRGNREDRTTNSTTILGFVMFDIESGSYEQDVTRGTISNLFVVPGRRGDGVGSELLAAAEDELREWGADVVALDVMADNENARKFYRRHGYQPHRIQLEKSMRNDTHSKEDR</sequence>
<dbReference type="CDD" id="cd04301">
    <property type="entry name" value="NAT_SF"/>
    <property type="match status" value="1"/>
</dbReference>
<keyword evidence="2" id="KW-0012">Acyltransferase</keyword>
<accession>A0A1H7RNP1</accession>
<dbReference type="Proteomes" id="UP000183894">
    <property type="component" value="Unassembled WGS sequence"/>
</dbReference>
<protein>
    <submittedName>
        <fullName evidence="5">Acetyltransferase (GNAT) family protein</fullName>
    </submittedName>
</protein>
<dbReference type="PANTHER" id="PTHR43877">
    <property type="entry name" value="AMINOALKYLPHOSPHONATE N-ACETYLTRANSFERASE-RELATED-RELATED"/>
    <property type="match status" value="1"/>
</dbReference>
<evidence type="ECO:0000259" key="4">
    <source>
        <dbReference type="PROSITE" id="PS51186"/>
    </source>
</evidence>
<organism evidence="5 6">
    <name type="scientific">Haloferax larsenii</name>
    <dbReference type="NCBI Taxonomy" id="302484"/>
    <lineage>
        <taxon>Archaea</taxon>
        <taxon>Methanobacteriati</taxon>
        <taxon>Methanobacteriota</taxon>
        <taxon>Stenosarchaea group</taxon>
        <taxon>Halobacteria</taxon>
        <taxon>Halobacteriales</taxon>
        <taxon>Haloferacaceae</taxon>
        <taxon>Haloferax</taxon>
    </lineage>
</organism>
<reference evidence="5 6" key="1">
    <citation type="submission" date="2016-10" db="EMBL/GenBank/DDBJ databases">
        <authorList>
            <person name="de Groot N.N."/>
        </authorList>
    </citation>
    <scope>NUCLEOTIDE SEQUENCE [LARGE SCALE GENOMIC DNA]</scope>
    <source>
        <strain evidence="5 6">CDM_5</strain>
    </source>
</reference>
<dbReference type="PROSITE" id="PS51186">
    <property type="entry name" value="GNAT"/>
    <property type="match status" value="1"/>
</dbReference>
<evidence type="ECO:0000313" key="6">
    <source>
        <dbReference type="Proteomes" id="UP000183894"/>
    </source>
</evidence>
<evidence type="ECO:0000313" key="5">
    <source>
        <dbReference type="EMBL" id="SEL61772.1"/>
    </source>
</evidence>
<evidence type="ECO:0000256" key="3">
    <source>
        <dbReference type="SAM" id="MobiDB-lite"/>
    </source>
</evidence>
<dbReference type="EMBL" id="FOAD01000006">
    <property type="protein sequence ID" value="SEL61772.1"/>
    <property type="molecule type" value="Genomic_DNA"/>
</dbReference>
<evidence type="ECO:0000256" key="2">
    <source>
        <dbReference type="ARBA" id="ARBA00023315"/>
    </source>
</evidence>
<proteinExistence type="predicted"/>
<dbReference type="PANTHER" id="PTHR43877:SF2">
    <property type="entry name" value="AMINOALKYLPHOSPHONATE N-ACETYLTRANSFERASE-RELATED"/>
    <property type="match status" value="1"/>
</dbReference>
<dbReference type="InterPro" id="IPR016181">
    <property type="entry name" value="Acyl_CoA_acyltransferase"/>
</dbReference>